<keyword evidence="2" id="KW-0456">Lyase</keyword>
<feature type="domain" description="Dihydroxy-acid/6-phosphogluconate dehydratase N-terminal" evidence="3">
    <location>
        <begin position="87"/>
        <end position="183"/>
    </location>
</feature>
<feature type="domain" description="Dihydroxy-acid/6-phosphogluconate dehydratase N-terminal" evidence="3">
    <location>
        <begin position="199"/>
        <end position="340"/>
    </location>
</feature>
<comment type="similarity">
    <text evidence="1">Belongs to the IlvD/Edd family.</text>
</comment>
<dbReference type="Proteomes" id="UP001472677">
    <property type="component" value="Unassembled WGS sequence"/>
</dbReference>
<feature type="domain" description="Dihydroxy-acid/6-phosphogluconate dehydratase C-terminal" evidence="4">
    <location>
        <begin position="350"/>
        <end position="379"/>
    </location>
</feature>
<dbReference type="EMBL" id="JBBPBM010000008">
    <property type="protein sequence ID" value="KAK8571718.1"/>
    <property type="molecule type" value="Genomic_DNA"/>
</dbReference>
<dbReference type="PANTHER" id="PTHR21000:SF5">
    <property type="entry name" value="DIHYDROXY-ACID DEHYDRATASE, MITOCHONDRIAL"/>
    <property type="match status" value="1"/>
</dbReference>
<dbReference type="SUPFAM" id="SSF52016">
    <property type="entry name" value="LeuD/IlvD-like"/>
    <property type="match status" value="2"/>
</dbReference>
<accession>A0ABR2F3Z1</accession>
<dbReference type="InterPro" id="IPR020558">
    <property type="entry name" value="DiOHA_6PGluconate_deHydtase_CS"/>
</dbReference>
<evidence type="ECO:0000259" key="4">
    <source>
        <dbReference type="Pfam" id="PF24877"/>
    </source>
</evidence>
<evidence type="ECO:0000313" key="5">
    <source>
        <dbReference type="EMBL" id="KAK8571718.1"/>
    </source>
</evidence>
<evidence type="ECO:0000313" key="6">
    <source>
        <dbReference type="Proteomes" id="UP001472677"/>
    </source>
</evidence>
<gene>
    <name evidence="5" type="ORF">V6N12_027793</name>
</gene>
<dbReference type="Gene3D" id="3.50.30.80">
    <property type="entry name" value="IlvD/EDD C-terminal domain-like"/>
    <property type="match status" value="2"/>
</dbReference>
<evidence type="ECO:0000256" key="2">
    <source>
        <dbReference type="ARBA" id="ARBA00023239"/>
    </source>
</evidence>
<keyword evidence="6" id="KW-1185">Reference proteome</keyword>
<proteinExistence type="inferred from homology"/>
<dbReference type="InterPro" id="IPR050165">
    <property type="entry name" value="DHAD_IlvD/Edd"/>
</dbReference>
<name>A0ABR2F3Z1_9ROSI</name>
<evidence type="ECO:0008006" key="7">
    <source>
        <dbReference type="Google" id="ProtNLM"/>
    </source>
</evidence>
<dbReference type="PROSITE" id="PS00887">
    <property type="entry name" value="ILVD_EDD_2"/>
    <property type="match status" value="1"/>
</dbReference>
<comment type="caution">
    <text evidence="5">The sequence shown here is derived from an EMBL/GenBank/DDBJ whole genome shotgun (WGS) entry which is preliminary data.</text>
</comment>
<reference evidence="5 6" key="1">
    <citation type="journal article" date="2024" name="G3 (Bethesda)">
        <title>Genome assembly of Hibiscus sabdariffa L. provides insights into metabolisms of medicinal natural products.</title>
        <authorList>
            <person name="Kim T."/>
        </authorList>
    </citation>
    <scope>NUCLEOTIDE SEQUENCE [LARGE SCALE GENOMIC DNA]</scope>
    <source>
        <strain evidence="5">TK-2024</strain>
        <tissue evidence="5">Old leaves</tissue>
    </source>
</reference>
<dbReference type="SUPFAM" id="SSF143975">
    <property type="entry name" value="IlvD/EDD N-terminal domain-like"/>
    <property type="match status" value="1"/>
</dbReference>
<dbReference type="InterPro" id="IPR056740">
    <property type="entry name" value="ILV_EDD_C"/>
</dbReference>
<dbReference type="Pfam" id="PF24877">
    <property type="entry name" value="ILV_EDD_C"/>
    <property type="match status" value="2"/>
</dbReference>
<protein>
    <recommendedName>
        <fullName evidence="7">Dihydroxy-acid dehydratase</fullName>
    </recommendedName>
</protein>
<sequence>MPLSFLASRATVLSTNRLSLTTATNRRQRLRRTAQFQATVRADSSFPSTLKLSKHVQHKKKRAQVTRRVLPDHMLSGVGLSEDDLSKPQVGIWSMWYEGNTCNMHLLKLSSEAVKRGVEEHGMVGVRVMTSMGMGEVGNGVGTRGMTNSLYSRDFIADSIETVMSAQWYDGYISITGGDRSCDGENVSGKISDDQRNCTTNIMASAIEVMGMSLPCSSSISAEDPLKLDECRLAGKYLHELLNMDIKPRDIITHKSLRNAMVVVRAVGGSADDVLDLIAIARSVGLELTSNDFQKVSDEVPFLADVHKTGGTPAVIRYLLDHKYLDGDCMTVTGKTLAENAESYPRLPDGQDVALLSDGRFSGGSHGFVIGHICPEAQGPQGMLEMWWRACQRVGAFLWFQPDWHSYIIRAAATVIGARVAALITKLMAKLPWMIPLLLGEFARNFAMDYVKKILNPVSNPIRKTGLIQILRGNLAPESSVAEITGKEGLDFSGPALFFEGEEALLAAISENPSSFKGKVVVIRGEGPKGGPGMPEILLKPTSAIMGAGLGKDAALLTDGRFSGGSHGFVVGHLCPEAQGPQGMLGKWWGAYQRVGAFLWFQPDWHSYAIRATATVFGVCVVAWITKPMAKLHWVIPLLIGEFARNFSMDYVKYFAVNLGPRLALKLAANLAAKKWEKSELNPITKLVP</sequence>
<dbReference type="InterPro" id="IPR042096">
    <property type="entry name" value="Dihydro-acid_dehy_C"/>
</dbReference>
<evidence type="ECO:0000256" key="1">
    <source>
        <dbReference type="ARBA" id="ARBA00006486"/>
    </source>
</evidence>
<evidence type="ECO:0000259" key="3">
    <source>
        <dbReference type="Pfam" id="PF00920"/>
    </source>
</evidence>
<feature type="domain" description="Dihydroxy-acid/6-phosphogluconate dehydratase C-terminal" evidence="4">
    <location>
        <begin position="453"/>
        <end position="580"/>
    </location>
</feature>
<dbReference type="InterPro" id="IPR037237">
    <property type="entry name" value="IlvD/EDD_N"/>
</dbReference>
<organism evidence="5 6">
    <name type="scientific">Hibiscus sabdariffa</name>
    <name type="common">roselle</name>
    <dbReference type="NCBI Taxonomy" id="183260"/>
    <lineage>
        <taxon>Eukaryota</taxon>
        <taxon>Viridiplantae</taxon>
        <taxon>Streptophyta</taxon>
        <taxon>Embryophyta</taxon>
        <taxon>Tracheophyta</taxon>
        <taxon>Spermatophyta</taxon>
        <taxon>Magnoliopsida</taxon>
        <taxon>eudicotyledons</taxon>
        <taxon>Gunneridae</taxon>
        <taxon>Pentapetalae</taxon>
        <taxon>rosids</taxon>
        <taxon>malvids</taxon>
        <taxon>Malvales</taxon>
        <taxon>Malvaceae</taxon>
        <taxon>Malvoideae</taxon>
        <taxon>Hibiscus</taxon>
    </lineage>
</organism>
<dbReference type="Pfam" id="PF00920">
    <property type="entry name" value="ILVD_EDD_N"/>
    <property type="match status" value="2"/>
</dbReference>
<dbReference type="InterPro" id="IPR000581">
    <property type="entry name" value="ILV_EDD_N"/>
</dbReference>
<dbReference type="PANTHER" id="PTHR21000">
    <property type="entry name" value="DIHYDROXY-ACID DEHYDRATASE DAD"/>
    <property type="match status" value="1"/>
</dbReference>